<dbReference type="UniPathway" id="UPA00068">
    <property type="reaction ID" value="UER00114"/>
</dbReference>
<dbReference type="PANTHER" id="PTHR43814">
    <property type="entry name" value="ARGININOSUCCINATE LYASE"/>
    <property type="match status" value="1"/>
</dbReference>
<sequence>MREKLTGRISGMPTHPLHEEILEPQFAYEVENLLPAYIQIELVMLFEYVRMGYIPKPEAQKISDLLLSINHDTLTADPTKNMSDIAFAIERTVESSLPASVPAWHMDRSRNDFQACAQVMFARSEWLELMEGLQTLIESMVVLAERYREMPMPGYTHYQTAQIITPGYYLTAIAEELLQTFTRWVQLYDEINQCPLGSGAMSGTELDWDRNRLSGLLGFRQPRSNALVAVASREWVLRISSECSVLSVLLSRFVTDLIQWGNSEMRLIDLPDELSGISSAMPQKKNFPILERIRGKSAHLSAFHLDMVLGQRNTPFTNLVEVSKEAGTHLWTLFQTCKSLFRLLTVVTDHLSFKEKEMLAICQRDFFGGFTLANRLTMRENIPYRTSQVIAGKYIMSLIQQGLKPSDKHPQLLREKCAEEGFEVSDLSDILADVFDVQGNLYVKRSTGSTHPEQVRKRLMVQKDRVQDLDRERRRRLKQLVTAETERKRLLQELSST</sequence>
<keyword evidence="4" id="KW-0028">Amino-acid biosynthesis</keyword>
<dbReference type="InterPro" id="IPR000362">
    <property type="entry name" value="Fumarate_lyase_fam"/>
</dbReference>
<dbReference type="Gene3D" id="1.20.200.10">
    <property type="entry name" value="Fumarase/aspartase (Central domain)"/>
    <property type="match status" value="1"/>
</dbReference>
<dbReference type="GO" id="GO:0005829">
    <property type="term" value="C:cytosol"/>
    <property type="evidence" value="ECO:0007669"/>
    <property type="project" value="TreeGrafter"/>
</dbReference>
<feature type="domain" description="Fumarate lyase N-terminal" evidence="6">
    <location>
        <begin position="105"/>
        <end position="298"/>
    </location>
</feature>
<dbReference type="InterPro" id="IPR009049">
    <property type="entry name" value="Argininosuccinate_lyase"/>
</dbReference>
<evidence type="ECO:0000256" key="1">
    <source>
        <dbReference type="ARBA" id="ARBA00004941"/>
    </source>
</evidence>
<dbReference type="InterPro" id="IPR022761">
    <property type="entry name" value="Fumarate_lyase_N"/>
</dbReference>
<dbReference type="Gene3D" id="1.10.275.10">
    <property type="entry name" value="Fumarase/aspartase (N-terminal domain)"/>
    <property type="match status" value="1"/>
</dbReference>
<dbReference type="InterPro" id="IPR008948">
    <property type="entry name" value="L-Aspartase-like"/>
</dbReference>
<keyword evidence="8" id="KW-1185">Reference proteome</keyword>
<dbReference type="Proteomes" id="UP000315636">
    <property type="component" value="Unassembled WGS sequence"/>
</dbReference>
<evidence type="ECO:0000259" key="6">
    <source>
        <dbReference type="Pfam" id="PF00206"/>
    </source>
</evidence>
<comment type="pathway">
    <text evidence="1">Amino-acid biosynthesis; L-arginine biosynthesis; L-arginine from L-ornithine and carbamoyl phosphate: step 3/3.</text>
</comment>
<accession>A0A521CVG5</accession>
<evidence type="ECO:0000313" key="7">
    <source>
        <dbReference type="EMBL" id="SMO63447.1"/>
    </source>
</evidence>
<dbReference type="OrthoDB" id="9768878at2"/>
<dbReference type="Gene3D" id="1.10.40.30">
    <property type="entry name" value="Fumarase/aspartase (C-terminal domain)"/>
    <property type="match status" value="1"/>
</dbReference>
<evidence type="ECO:0000313" key="8">
    <source>
        <dbReference type="Proteomes" id="UP000315636"/>
    </source>
</evidence>
<dbReference type="PRINTS" id="PR00149">
    <property type="entry name" value="FUMRATELYASE"/>
</dbReference>
<gene>
    <name evidence="7" type="ORF">SAMN06264849_104235</name>
</gene>
<dbReference type="InterPro" id="IPR024083">
    <property type="entry name" value="Fumarase/histidase_N"/>
</dbReference>
<protein>
    <recommendedName>
        <fullName evidence="2">argininosuccinate lyase</fullName>
        <ecNumber evidence="2">4.3.2.1</ecNumber>
    </recommendedName>
</protein>
<reference evidence="7 8" key="1">
    <citation type="submission" date="2017-05" db="EMBL/GenBank/DDBJ databases">
        <authorList>
            <person name="Varghese N."/>
            <person name="Submissions S."/>
        </authorList>
    </citation>
    <scope>NUCLEOTIDE SEQUENCE [LARGE SCALE GENOMIC DNA]</scope>
    <source>
        <strain evidence="7 8">DSM 45474</strain>
    </source>
</reference>
<name>A0A521CVG5_9BACL</name>
<dbReference type="RefSeq" id="WP_142505287.1">
    <property type="nucleotide sequence ID" value="NZ_FXTI01000004.1"/>
</dbReference>
<proteinExistence type="predicted"/>
<keyword evidence="3" id="KW-0055">Arginine biosynthesis</keyword>
<dbReference type="PRINTS" id="PR00145">
    <property type="entry name" value="ARGSUCLYASE"/>
</dbReference>
<evidence type="ECO:0000256" key="5">
    <source>
        <dbReference type="ARBA" id="ARBA00023239"/>
    </source>
</evidence>
<keyword evidence="5 7" id="KW-0456">Lyase</keyword>
<dbReference type="GO" id="GO:0042450">
    <property type="term" value="P:L-arginine biosynthetic process via ornithine"/>
    <property type="evidence" value="ECO:0007669"/>
    <property type="project" value="InterPro"/>
</dbReference>
<evidence type="ECO:0000256" key="2">
    <source>
        <dbReference type="ARBA" id="ARBA00012338"/>
    </source>
</evidence>
<dbReference type="EMBL" id="FXTI01000004">
    <property type="protein sequence ID" value="SMO63447.1"/>
    <property type="molecule type" value="Genomic_DNA"/>
</dbReference>
<dbReference type="PANTHER" id="PTHR43814:SF1">
    <property type="entry name" value="ARGININOSUCCINATE LYASE"/>
    <property type="match status" value="1"/>
</dbReference>
<dbReference type="SUPFAM" id="SSF48557">
    <property type="entry name" value="L-aspartase-like"/>
    <property type="match status" value="1"/>
</dbReference>
<organism evidence="7 8">
    <name type="scientific">Melghirimyces algeriensis</name>
    <dbReference type="NCBI Taxonomy" id="910412"/>
    <lineage>
        <taxon>Bacteria</taxon>
        <taxon>Bacillati</taxon>
        <taxon>Bacillota</taxon>
        <taxon>Bacilli</taxon>
        <taxon>Bacillales</taxon>
        <taxon>Thermoactinomycetaceae</taxon>
        <taxon>Melghirimyces</taxon>
    </lineage>
</organism>
<evidence type="ECO:0000256" key="4">
    <source>
        <dbReference type="ARBA" id="ARBA00022605"/>
    </source>
</evidence>
<dbReference type="Pfam" id="PF00206">
    <property type="entry name" value="Lyase_1"/>
    <property type="match status" value="1"/>
</dbReference>
<dbReference type="AlphaFoldDB" id="A0A521CVG5"/>
<evidence type="ECO:0000256" key="3">
    <source>
        <dbReference type="ARBA" id="ARBA00022571"/>
    </source>
</evidence>
<dbReference type="GO" id="GO:0004056">
    <property type="term" value="F:argininosuccinate lyase activity"/>
    <property type="evidence" value="ECO:0007669"/>
    <property type="project" value="UniProtKB-EC"/>
</dbReference>
<dbReference type="EC" id="4.3.2.1" evidence="2"/>